<sequence length="287" mass="33366">MELGRIRDVKLYDLPEECISHILPLTTPKDACVCAAVSTVFHSATESDSVWNQFLPSYYQNILSRAVDHVHFSSKKDLFFQLCRPLLVDESKVSFMLEKSTGYKCFMLSAEKLYIVWGDKSEYWIWHSLPQSRFSKVAELVNVCWFSVGGTVRSGDLQANTNYTAYLIYKFRPCSYGFRTNHHEARVTIASEVICDEIVYLLQPTPTTTPMLMNGKLIWKQEYFSRLEEVKYFPKKRVDDWMEIELGEFLNGEEEEEEIKVCLRETKSGIWKNGIIIEGIEFRPTNL</sequence>
<accession>A0A0K9PUL5</accession>
<dbReference type="InterPro" id="IPR001810">
    <property type="entry name" value="F-box_dom"/>
</dbReference>
<comment type="caution">
    <text evidence="2">The sequence shown here is derived from an EMBL/GenBank/DDBJ whole genome shotgun (WGS) entry which is preliminary data.</text>
</comment>
<dbReference type="STRING" id="29655.A0A0K9PUL5"/>
<dbReference type="SUPFAM" id="SSF81383">
    <property type="entry name" value="F-box domain"/>
    <property type="match status" value="1"/>
</dbReference>
<dbReference type="Proteomes" id="UP000036987">
    <property type="component" value="Unassembled WGS sequence"/>
</dbReference>
<name>A0A0K9PUL5_ZOSMR</name>
<dbReference type="Gene3D" id="1.20.1280.50">
    <property type="match status" value="1"/>
</dbReference>
<evidence type="ECO:0000259" key="1">
    <source>
        <dbReference type="PROSITE" id="PS50181"/>
    </source>
</evidence>
<proteinExistence type="predicted"/>
<dbReference type="PANTHER" id="PTHR32278:SF111">
    <property type="entry name" value="F-BOX PROTEIN PP2-B12-RELATED"/>
    <property type="match status" value="1"/>
</dbReference>
<feature type="domain" description="F-box" evidence="1">
    <location>
        <begin position="8"/>
        <end position="54"/>
    </location>
</feature>
<keyword evidence="3" id="KW-1185">Reference proteome</keyword>
<dbReference type="OMA" id="WMELEIG"/>
<evidence type="ECO:0000313" key="2">
    <source>
        <dbReference type="EMBL" id="KMZ71930.1"/>
    </source>
</evidence>
<gene>
    <name evidence="2" type="ORF">ZOSMA_171G00070</name>
</gene>
<dbReference type="InterPro" id="IPR036047">
    <property type="entry name" value="F-box-like_dom_sf"/>
</dbReference>
<dbReference type="OrthoDB" id="1918565at2759"/>
<protein>
    <submittedName>
        <fullName evidence="2">F-box protein PP2-B1</fullName>
    </submittedName>
</protein>
<organism evidence="2 3">
    <name type="scientific">Zostera marina</name>
    <name type="common">Eelgrass</name>
    <dbReference type="NCBI Taxonomy" id="29655"/>
    <lineage>
        <taxon>Eukaryota</taxon>
        <taxon>Viridiplantae</taxon>
        <taxon>Streptophyta</taxon>
        <taxon>Embryophyta</taxon>
        <taxon>Tracheophyta</taxon>
        <taxon>Spermatophyta</taxon>
        <taxon>Magnoliopsida</taxon>
        <taxon>Liliopsida</taxon>
        <taxon>Zosteraceae</taxon>
        <taxon>Zostera</taxon>
    </lineage>
</organism>
<dbReference type="Pfam" id="PF12937">
    <property type="entry name" value="F-box-like"/>
    <property type="match status" value="1"/>
</dbReference>
<dbReference type="PANTHER" id="PTHR32278">
    <property type="entry name" value="F-BOX DOMAIN-CONTAINING PROTEIN"/>
    <property type="match status" value="1"/>
</dbReference>
<dbReference type="EMBL" id="LFYR01000647">
    <property type="protein sequence ID" value="KMZ71930.1"/>
    <property type="molecule type" value="Genomic_DNA"/>
</dbReference>
<dbReference type="CDD" id="cd22162">
    <property type="entry name" value="F-box_AtSKIP3-like"/>
    <property type="match status" value="1"/>
</dbReference>
<dbReference type="Pfam" id="PF14299">
    <property type="entry name" value="PP2"/>
    <property type="match status" value="1"/>
</dbReference>
<evidence type="ECO:0000313" key="3">
    <source>
        <dbReference type="Proteomes" id="UP000036987"/>
    </source>
</evidence>
<dbReference type="PROSITE" id="PS50181">
    <property type="entry name" value="FBOX"/>
    <property type="match status" value="1"/>
</dbReference>
<dbReference type="InterPro" id="IPR025886">
    <property type="entry name" value="PP2-like"/>
</dbReference>
<dbReference type="AlphaFoldDB" id="A0A0K9PUL5"/>
<reference evidence="3" key="1">
    <citation type="journal article" date="2016" name="Nature">
        <title>The genome of the seagrass Zostera marina reveals angiosperm adaptation to the sea.</title>
        <authorList>
            <person name="Olsen J.L."/>
            <person name="Rouze P."/>
            <person name="Verhelst B."/>
            <person name="Lin Y.-C."/>
            <person name="Bayer T."/>
            <person name="Collen J."/>
            <person name="Dattolo E."/>
            <person name="De Paoli E."/>
            <person name="Dittami S."/>
            <person name="Maumus F."/>
            <person name="Michel G."/>
            <person name="Kersting A."/>
            <person name="Lauritano C."/>
            <person name="Lohaus R."/>
            <person name="Toepel M."/>
            <person name="Tonon T."/>
            <person name="Vanneste K."/>
            <person name="Amirebrahimi M."/>
            <person name="Brakel J."/>
            <person name="Bostroem C."/>
            <person name="Chovatia M."/>
            <person name="Grimwood J."/>
            <person name="Jenkins J.W."/>
            <person name="Jueterbock A."/>
            <person name="Mraz A."/>
            <person name="Stam W.T."/>
            <person name="Tice H."/>
            <person name="Bornberg-Bauer E."/>
            <person name="Green P.J."/>
            <person name="Pearson G.A."/>
            <person name="Procaccini G."/>
            <person name="Duarte C.M."/>
            <person name="Schmutz J."/>
            <person name="Reusch T.B.H."/>
            <person name="Van de Peer Y."/>
        </authorList>
    </citation>
    <scope>NUCLEOTIDE SEQUENCE [LARGE SCALE GENOMIC DNA]</scope>
    <source>
        <strain evidence="3">cv. Finnish</strain>
    </source>
</reference>